<comment type="similarity">
    <text evidence="1">Belongs to the UPF0612 family.</text>
</comment>
<dbReference type="RefSeq" id="XP_015464581.1">
    <property type="nucleotide sequence ID" value="XM_015614594.1"/>
</dbReference>
<dbReference type="OrthoDB" id="5297016at2759"/>
<feature type="domain" description="Mug135-like C-terminal" evidence="2">
    <location>
        <begin position="45"/>
        <end position="116"/>
    </location>
</feature>
<dbReference type="AlphaFoldDB" id="A0A0V1PR31"/>
<name>A0A0V1PR31_9ASCO</name>
<evidence type="ECO:0000259" key="2">
    <source>
        <dbReference type="Pfam" id="PF08593"/>
    </source>
</evidence>
<dbReference type="Proteomes" id="UP000054251">
    <property type="component" value="Unassembled WGS sequence"/>
</dbReference>
<reference evidence="3 4" key="1">
    <citation type="submission" date="2015-11" db="EMBL/GenBank/DDBJ databases">
        <title>The genome of Debaryomyces fabryi.</title>
        <authorList>
            <person name="Tafer H."/>
            <person name="Lopandic K."/>
        </authorList>
    </citation>
    <scope>NUCLEOTIDE SEQUENCE [LARGE SCALE GENOMIC DNA]</scope>
    <source>
        <strain evidence="3 4">CBS 789</strain>
    </source>
</reference>
<evidence type="ECO:0000256" key="1">
    <source>
        <dbReference type="ARBA" id="ARBA00005788"/>
    </source>
</evidence>
<protein>
    <recommendedName>
        <fullName evidence="2">Mug135-like C-terminal domain-containing protein</fullName>
    </recommendedName>
</protein>
<dbReference type="GeneID" id="26842774"/>
<organism evidence="3 4">
    <name type="scientific">Debaryomyces fabryi</name>
    <dbReference type="NCBI Taxonomy" id="58627"/>
    <lineage>
        <taxon>Eukaryota</taxon>
        <taxon>Fungi</taxon>
        <taxon>Dikarya</taxon>
        <taxon>Ascomycota</taxon>
        <taxon>Saccharomycotina</taxon>
        <taxon>Pichiomycetes</taxon>
        <taxon>Debaryomycetaceae</taxon>
        <taxon>Debaryomyces</taxon>
    </lineage>
</organism>
<dbReference type="EMBL" id="LMYN01000273">
    <property type="protein sequence ID" value="KRZ98478.1"/>
    <property type="molecule type" value="Genomic_DNA"/>
</dbReference>
<dbReference type="InterPro" id="IPR013902">
    <property type="entry name" value="Mug135-like_C"/>
</dbReference>
<gene>
    <name evidence="3" type="ORF">AC631_05765</name>
</gene>
<accession>A0A0V1PR31</accession>
<sequence>MVQMKRDMVQMKRDMVQMKRDMDSKFTLIDSRFVTLEHSHLCVFNVVRRSVGYDAVSVPFLNREENQEELPPVLSVQDIDRLTKEQCQKYLRGYNVQFHPNETIKLKERLRDSIGLLASPDRDYQFASFST</sequence>
<proteinExistence type="inferred from homology"/>
<evidence type="ECO:0000313" key="3">
    <source>
        <dbReference type="EMBL" id="KRZ98478.1"/>
    </source>
</evidence>
<keyword evidence="4" id="KW-1185">Reference proteome</keyword>
<comment type="caution">
    <text evidence="3">The sequence shown here is derived from an EMBL/GenBank/DDBJ whole genome shotgun (WGS) entry which is preliminary data.</text>
</comment>
<evidence type="ECO:0000313" key="4">
    <source>
        <dbReference type="Proteomes" id="UP000054251"/>
    </source>
</evidence>
<dbReference type="Pfam" id="PF08593">
    <property type="entry name" value="Mug135_C"/>
    <property type="match status" value="1"/>
</dbReference>